<evidence type="ECO:0000256" key="4">
    <source>
        <dbReference type="ARBA" id="ARBA00022452"/>
    </source>
</evidence>
<comment type="similarity">
    <text evidence="2">Belongs to the outer membrane factor (OMF) (TC 1.B.17) family.</text>
</comment>
<keyword evidence="5" id="KW-0812">Transmembrane</keyword>
<dbReference type="RefSeq" id="WP_145650001.1">
    <property type="nucleotide sequence ID" value="NZ_VLLB01000005.1"/>
</dbReference>
<keyword evidence="4" id="KW-1134">Transmembrane beta strand</keyword>
<name>A0A562R5J0_9BURK</name>
<proteinExistence type="inferred from homology"/>
<organism evidence="9 10">
    <name type="scientific">Pseudoduganella lurida</name>
    <dbReference type="NCBI Taxonomy" id="1036180"/>
    <lineage>
        <taxon>Bacteria</taxon>
        <taxon>Pseudomonadati</taxon>
        <taxon>Pseudomonadota</taxon>
        <taxon>Betaproteobacteria</taxon>
        <taxon>Burkholderiales</taxon>
        <taxon>Oxalobacteraceae</taxon>
        <taxon>Telluria group</taxon>
        <taxon>Pseudoduganella</taxon>
    </lineage>
</organism>
<reference evidence="9 10" key="1">
    <citation type="journal article" date="2015" name="Stand. Genomic Sci.">
        <title>Genomic Encyclopedia of Bacterial and Archaeal Type Strains, Phase III: the genomes of soil and plant-associated and newly described type strains.</title>
        <authorList>
            <person name="Whitman W.B."/>
            <person name="Woyke T."/>
            <person name="Klenk H.P."/>
            <person name="Zhou Y."/>
            <person name="Lilburn T.G."/>
            <person name="Beck B.J."/>
            <person name="De Vos P."/>
            <person name="Vandamme P."/>
            <person name="Eisen J.A."/>
            <person name="Garrity G."/>
            <person name="Hugenholtz P."/>
            <person name="Kyrpides N.C."/>
        </authorList>
    </citation>
    <scope>NUCLEOTIDE SEQUENCE [LARGE SCALE GENOMIC DNA]</scope>
    <source>
        <strain evidence="9 10">CGMCC 1.10822</strain>
    </source>
</reference>
<gene>
    <name evidence="9" type="ORF">IP91_03108</name>
</gene>
<dbReference type="OrthoDB" id="9813458at2"/>
<dbReference type="PANTHER" id="PTHR30026:SF20">
    <property type="entry name" value="OUTER MEMBRANE PROTEIN TOLC"/>
    <property type="match status" value="1"/>
</dbReference>
<dbReference type="PANTHER" id="PTHR30026">
    <property type="entry name" value="OUTER MEMBRANE PROTEIN TOLC"/>
    <property type="match status" value="1"/>
</dbReference>
<keyword evidence="6" id="KW-0472">Membrane</keyword>
<feature type="chain" id="PRO_5021982209" evidence="8">
    <location>
        <begin position="30"/>
        <end position="449"/>
    </location>
</feature>
<comment type="subcellular location">
    <subcellularLocation>
        <location evidence="1">Cell outer membrane</location>
    </subcellularLocation>
</comment>
<keyword evidence="3" id="KW-0813">Transport</keyword>
<dbReference type="AlphaFoldDB" id="A0A562R5J0"/>
<dbReference type="GO" id="GO:0006508">
    <property type="term" value="P:proteolysis"/>
    <property type="evidence" value="ECO:0007669"/>
    <property type="project" value="UniProtKB-KW"/>
</dbReference>
<feature type="signal peptide" evidence="8">
    <location>
        <begin position="1"/>
        <end position="29"/>
    </location>
</feature>
<evidence type="ECO:0000256" key="7">
    <source>
        <dbReference type="ARBA" id="ARBA00023237"/>
    </source>
</evidence>
<dbReference type="GO" id="GO:0009279">
    <property type="term" value="C:cell outer membrane"/>
    <property type="evidence" value="ECO:0007669"/>
    <property type="project" value="UniProtKB-SubCell"/>
</dbReference>
<evidence type="ECO:0000256" key="3">
    <source>
        <dbReference type="ARBA" id="ARBA00022448"/>
    </source>
</evidence>
<dbReference type="EMBL" id="VLLB01000005">
    <property type="protein sequence ID" value="TWI64339.1"/>
    <property type="molecule type" value="Genomic_DNA"/>
</dbReference>
<protein>
    <submittedName>
        <fullName evidence="9">Protease secretion system outer membrane protein</fullName>
    </submittedName>
</protein>
<dbReference type="InterPro" id="IPR051906">
    <property type="entry name" value="TolC-like"/>
</dbReference>
<accession>A0A562R5J0</accession>
<dbReference type="GO" id="GO:1990281">
    <property type="term" value="C:efflux pump complex"/>
    <property type="evidence" value="ECO:0007669"/>
    <property type="project" value="TreeGrafter"/>
</dbReference>
<evidence type="ECO:0000313" key="10">
    <source>
        <dbReference type="Proteomes" id="UP000318431"/>
    </source>
</evidence>
<dbReference type="GO" id="GO:0015562">
    <property type="term" value="F:efflux transmembrane transporter activity"/>
    <property type="evidence" value="ECO:0007669"/>
    <property type="project" value="InterPro"/>
</dbReference>
<evidence type="ECO:0000256" key="2">
    <source>
        <dbReference type="ARBA" id="ARBA00007613"/>
    </source>
</evidence>
<evidence type="ECO:0000256" key="6">
    <source>
        <dbReference type="ARBA" id="ARBA00023136"/>
    </source>
</evidence>
<keyword evidence="9" id="KW-0378">Hydrolase</keyword>
<dbReference type="NCBIfam" id="TIGR01844">
    <property type="entry name" value="type_I_sec_TolC"/>
    <property type="match status" value="1"/>
</dbReference>
<dbReference type="Pfam" id="PF02321">
    <property type="entry name" value="OEP"/>
    <property type="match status" value="2"/>
</dbReference>
<evidence type="ECO:0000313" key="9">
    <source>
        <dbReference type="EMBL" id="TWI64339.1"/>
    </source>
</evidence>
<keyword evidence="8" id="KW-0732">Signal</keyword>
<dbReference type="InterPro" id="IPR003423">
    <property type="entry name" value="OMP_efflux"/>
</dbReference>
<comment type="caution">
    <text evidence="9">The sequence shown here is derived from an EMBL/GenBank/DDBJ whole genome shotgun (WGS) entry which is preliminary data.</text>
</comment>
<keyword evidence="10" id="KW-1185">Reference proteome</keyword>
<dbReference type="Proteomes" id="UP000318431">
    <property type="component" value="Unassembled WGS sequence"/>
</dbReference>
<sequence length="449" mass="49164">MKFTNTRLRGALAAALLAGFGAASAPASALGLMQAYQAALANDPTFREAVQDAAAGRENRIIGRANLLPNVSANYGANKNFADLVVTTQQGQRVPSEPEYISRTASVQLRQPLFNLDALARYKQGNAQANYSEEQFRLRGHELILRVVSAYVDALFAREQVRLSKVQRDMYAEQRAVNDRLFTGGEGTKTDMLETQARLDLSEAQLLEAQDNEQAALATLSGVVGQPVEGLDELAERFRIAPLPEGGYEQWRKLAFDNNPDLVSQTFAIEAAQQEVNRSKAGHYPRVDMVASVSKNTAETLNTYNQESKNRAIGIQVNVPIYAGGQISAVSRQSVAGLEKARAEYQVKTDKITVELKKQYAAVTSSTARIQALDKAVISAKLLVTATTQSIRGGVRINLDLLNAQQTLFTSERDLAQARYNYLLAKLRLRAAAGTLGDEDVRDMASYFR</sequence>
<evidence type="ECO:0000256" key="1">
    <source>
        <dbReference type="ARBA" id="ARBA00004442"/>
    </source>
</evidence>
<dbReference type="GO" id="GO:0008233">
    <property type="term" value="F:peptidase activity"/>
    <property type="evidence" value="ECO:0007669"/>
    <property type="project" value="UniProtKB-KW"/>
</dbReference>
<dbReference type="InterPro" id="IPR010130">
    <property type="entry name" value="T1SS_OMP_TolC"/>
</dbReference>
<dbReference type="Gene3D" id="1.20.1600.10">
    <property type="entry name" value="Outer membrane efflux proteins (OEP)"/>
    <property type="match status" value="1"/>
</dbReference>
<keyword evidence="7" id="KW-0998">Cell outer membrane</keyword>
<evidence type="ECO:0000256" key="5">
    <source>
        <dbReference type="ARBA" id="ARBA00022692"/>
    </source>
</evidence>
<keyword evidence="9" id="KW-0645">Protease</keyword>
<dbReference type="GO" id="GO:0015288">
    <property type="term" value="F:porin activity"/>
    <property type="evidence" value="ECO:0007669"/>
    <property type="project" value="TreeGrafter"/>
</dbReference>
<evidence type="ECO:0000256" key="8">
    <source>
        <dbReference type="SAM" id="SignalP"/>
    </source>
</evidence>
<dbReference type="SUPFAM" id="SSF56954">
    <property type="entry name" value="Outer membrane efflux proteins (OEP)"/>
    <property type="match status" value="1"/>
</dbReference>